<dbReference type="Gene3D" id="3.40.50.300">
    <property type="entry name" value="P-loop containing nucleotide triphosphate hydrolases"/>
    <property type="match status" value="1"/>
</dbReference>
<feature type="domain" description="G" evidence="4">
    <location>
        <begin position="17"/>
        <end position="132"/>
    </location>
</feature>
<keyword evidence="8" id="KW-1185">Reference proteome</keyword>
<dbReference type="Proteomes" id="UP000267019">
    <property type="component" value="Unassembled WGS sequence"/>
</dbReference>
<dbReference type="GO" id="GO:0002098">
    <property type="term" value="P:tRNA wobble uridine modification"/>
    <property type="evidence" value="ECO:0007669"/>
    <property type="project" value="TreeGrafter"/>
</dbReference>
<dbReference type="InterPro" id="IPR041606">
    <property type="entry name" value="HydF_dimer"/>
</dbReference>
<dbReference type="GO" id="GO:0030488">
    <property type="term" value="P:tRNA methylation"/>
    <property type="evidence" value="ECO:0007669"/>
    <property type="project" value="TreeGrafter"/>
</dbReference>
<dbReference type="SUPFAM" id="SSF52540">
    <property type="entry name" value="P-loop containing nucleoside triphosphate hydrolases"/>
    <property type="match status" value="1"/>
</dbReference>
<evidence type="ECO:0000256" key="2">
    <source>
        <dbReference type="ARBA" id="ARBA00023134"/>
    </source>
</evidence>
<feature type="domain" description="Hydrogen maturase F dimerization" evidence="5">
    <location>
        <begin position="183"/>
        <end position="280"/>
    </location>
</feature>
<dbReference type="NCBIfam" id="TIGR00231">
    <property type="entry name" value="small_GTP"/>
    <property type="match status" value="1"/>
</dbReference>
<dbReference type="PANTHER" id="PTHR42714">
    <property type="entry name" value="TRNA MODIFICATION GTPASE GTPBP3"/>
    <property type="match status" value="1"/>
</dbReference>
<evidence type="ECO:0000313" key="8">
    <source>
        <dbReference type="Proteomes" id="UP000267019"/>
    </source>
</evidence>
<dbReference type="GO" id="GO:0005737">
    <property type="term" value="C:cytoplasm"/>
    <property type="evidence" value="ECO:0007669"/>
    <property type="project" value="TreeGrafter"/>
</dbReference>
<evidence type="ECO:0000313" key="7">
    <source>
        <dbReference type="EMBL" id="RKQ88446.1"/>
    </source>
</evidence>
<dbReference type="CDD" id="cd00880">
    <property type="entry name" value="Era_like"/>
    <property type="match status" value="1"/>
</dbReference>
<evidence type="ECO:0000259" key="4">
    <source>
        <dbReference type="Pfam" id="PF01926"/>
    </source>
</evidence>
<dbReference type="OrthoDB" id="9811338at2"/>
<evidence type="ECO:0000256" key="3">
    <source>
        <dbReference type="SAM" id="MobiDB-lite"/>
    </source>
</evidence>
<dbReference type="InterPro" id="IPR023873">
    <property type="entry name" value="FeFe-hyd_GTPase_HydF"/>
</dbReference>
<dbReference type="InterPro" id="IPR027417">
    <property type="entry name" value="P-loop_NTPase"/>
</dbReference>
<organism evidence="7 8">
    <name type="scientific">Brockia lithotrophica</name>
    <dbReference type="NCBI Taxonomy" id="933949"/>
    <lineage>
        <taxon>Bacteria</taxon>
        <taxon>Bacillati</taxon>
        <taxon>Bacillota</taxon>
        <taxon>Bacilli</taxon>
        <taxon>Bacillales</taxon>
        <taxon>Bacillales Family X. Incertae Sedis</taxon>
        <taxon>Brockia</taxon>
    </lineage>
</organism>
<proteinExistence type="predicted"/>
<dbReference type="Gene3D" id="3.40.50.11420">
    <property type="match status" value="1"/>
</dbReference>
<sequence>MTWSSTSAAPRGERPHITLFGRRNAGKSQLLNAITGQNLAIVSPVAGTTTDPVLKAMELHPLGPVVLIDTAGIDDDGGELGALRVRKSLDMLARTDLALLVVDAAQGWGEPEERLLDLFRRRGTAYVLVVNKADILTPAEREELARRLPSAPTFVSAERGEGVNELLRQIVDTLPGDWALPTIVGDLFDPGDLLVMVTHHDAGAPKARLILPEQEVLRDIIDHGGLALVVEDRDLPLVFARGIRPRLVITDSSVFGPVAQIVPEEIPLTSFSVLFARYKGDLETLVRGVRELPRVAPGDRVLIAEACTHPTTEDDIARVKIGGWLRRRTGDQVHIDYHQGAGPLPEPLAGYRLIIHCGACMLNRREMLSRIVQAREAGVPLVNYGVALAYMQGVLRRGLSPFSELQALLDEVPSEGEEAKDPRSAKPASGRGSP</sequence>
<feature type="domain" description="Hydrogen maturase F tetramerization" evidence="6">
    <location>
        <begin position="284"/>
        <end position="401"/>
    </location>
</feature>
<dbReference type="RefSeq" id="WP_121443386.1">
    <property type="nucleotide sequence ID" value="NZ_RBIJ01000001.1"/>
</dbReference>
<evidence type="ECO:0000256" key="1">
    <source>
        <dbReference type="ARBA" id="ARBA00022741"/>
    </source>
</evidence>
<dbReference type="InterPro" id="IPR040644">
    <property type="entry name" value="HydF_tetramer"/>
</dbReference>
<dbReference type="GO" id="GO:0005525">
    <property type="term" value="F:GTP binding"/>
    <property type="evidence" value="ECO:0007669"/>
    <property type="project" value="UniProtKB-KW"/>
</dbReference>
<dbReference type="InterPro" id="IPR005225">
    <property type="entry name" value="Small_GTP-bd"/>
</dbReference>
<accession>A0A660L3G3</accession>
<dbReference type="NCBIfam" id="TIGR03918">
    <property type="entry name" value="GTP_HydF"/>
    <property type="match status" value="1"/>
</dbReference>
<feature type="region of interest" description="Disordered" evidence="3">
    <location>
        <begin position="410"/>
        <end position="434"/>
    </location>
</feature>
<dbReference type="AlphaFoldDB" id="A0A660L3G3"/>
<comment type="caution">
    <text evidence="7">The sequence shown here is derived from an EMBL/GenBank/DDBJ whole genome shotgun (WGS) entry which is preliminary data.</text>
</comment>
<name>A0A660L3G3_9BACL</name>
<dbReference type="Gene3D" id="3.40.50.11410">
    <property type="match status" value="1"/>
</dbReference>
<keyword evidence="2" id="KW-0342">GTP-binding</keyword>
<evidence type="ECO:0000259" key="6">
    <source>
        <dbReference type="Pfam" id="PF18133"/>
    </source>
</evidence>
<dbReference type="Pfam" id="PF18128">
    <property type="entry name" value="HydF_dimer"/>
    <property type="match status" value="1"/>
</dbReference>
<keyword evidence="1" id="KW-0547">Nucleotide-binding</keyword>
<reference evidence="7 8" key="1">
    <citation type="submission" date="2018-10" db="EMBL/GenBank/DDBJ databases">
        <title>Genomic Encyclopedia of Type Strains, Phase IV (KMG-IV): sequencing the most valuable type-strain genomes for metagenomic binning, comparative biology and taxonomic classification.</title>
        <authorList>
            <person name="Goeker M."/>
        </authorList>
    </citation>
    <scope>NUCLEOTIDE SEQUENCE [LARGE SCALE GENOMIC DNA]</scope>
    <source>
        <strain evidence="7 8">DSM 22653</strain>
    </source>
</reference>
<protein>
    <submittedName>
        <fullName evidence="7">Iron-only hydrogenase maturation protein HydF</fullName>
    </submittedName>
</protein>
<gene>
    <name evidence="7" type="ORF">C7438_0079</name>
</gene>
<dbReference type="EMBL" id="RBIJ01000001">
    <property type="protein sequence ID" value="RKQ88446.1"/>
    <property type="molecule type" value="Genomic_DNA"/>
</dbReference>
<evidence type="ECO:0000259" key="5">
    <source>
        <dbReference type="Pfam" id="PF18128"/>
    </source>
</evidence>
<dbReference type="Pfam" id="PF01926">
    <property type="entry name" value="MMR_HSR1"/>
    <property type="match status" value="1"/>
</dbReference>
<dbReference type="PANTHER" id="PTHR42714:SF6">
    <property type="entry name" value="TRANSLATION INITIATION FACTOR IF-2"/>
    <property type="match status" value="1"/>
</dbReference>
<dbReference type="InterPro" id="IPR006073">
    <property type="entry name" value="GTP-bd"/>
</dbReference>
<dbReference type="Pfam" id="PF18133">
    <property type="entry name" value="HydF_tetramer"/>
    <property type="match status" value="1"/>
</dbReference>